<organism evidence="1 2">
    <name type="scientific">Flavobacterium haoranii</name>
    <dbReference type="NCBI Taxonomy" id="683124"/>
    <lineage>
        <taxon>Bacteria</taxon>
        <taxon>Pseudomonadati</taxon>
        <taxon>Bacteroidota</taxon>
        <taxon>Flavobacteriia</taxon>
        <taxon>Flavobacteriales</taxon>
        <taxon>Flavobacteriaceae</taxon>
        <taxon>Flavobacterium</taxon>
    </lineage>
</organism>
<protein>
    <submittedName>
        <fullName evidence="1">Uncharacterized protein</fullName>
    </submittedName>
</protein>
<dbReference type="EMBL" id="FQZH01000001">
    <property type="protein sequence ID" value="SHI61738.1"/>
    <property type="molecule type" value="Genomic_DNA"/>
</dbReference>
<dbReference type="AlphaFoldDB" id="A0A1M6CLZ9"/>
<dbReference type="Proteomes" id="UP000184232">
    <property type="component" value="Unassembled WGS sequence"/>
</dbReference>
<evidence type="ECO:0000313" key="1">
    <source>
        <dbReference type="EMBL" id="SHI61738.1"/>
    </source>
</evidence>
<gene>
    <name evidence="1" type="ORF">SAMN05444337_0407</name>
</gene>
<name>A0A1M6CLZ9_9FLAO</name>
<dbReference type="STRING" id="683124.SAMN05444337_0407"/>
<evidence type="ECO:0000313" key="2">
    <source>
        <dbReference type="Proteomes" id="UP000184232"/>
    </source>
</evidence>
<accession>A0A1M6CLZ9</accession>
<sequence length="45" mass="5237">MYKIFIKSFLGGIKGNVTGSQRIKDKLLFIESYDRSAYAHHFQMP</sequence>
<proteinExistence type="predicted"/>
<keyword evidence="2" id="KW-1185">Reference proteome</keyword>
<reference evidence="2" key="1">
    <citation type="submission" date="2016-11" db="EMBL/GenBank/DDBJ databases">
        <authorList>
            <person name="Varghese N."/>
            <person name="Submissions S."/>
        </authorList>
    </citation>
    <scope>NUCLEOTIDE SEQUENCE [LARGE SCALE GENOMIC DNA]</scope>
    <source>
        <strain evidence="2">DSM 22807</strain>
    </source>
</reference>